<gene>
    <name evidence="1" type="ORF">CAEBREN_07627</name>
</gene>
<name>G0PH19_CAEBE</name>
<dbReference type="InParanoid" id="G0PH19"/>
<evidence type="ECO:0000313" key="2">
    <source>
        <dbReference type="Proteomes" id="UP000008068"/>
    </source>
</evidence>
<dbReference type="EMBL" id="GL380458">
    <property type="protein sequence ID" value="EGT56044.1"/>
    <property type="molecule type" value="Genomic_DNA"/>
</dbReference>
<dbReference type="Proteomes" id="UP000008068">
    <property type="component" value="Unassembled WGS sequence"/>
</dbReference>
<evidence type="ECO:0000313" key="1">
    <source>
        <dbReference type="EMBL" id="EGT56044.1"/>
    </source>
</evidence>
<sequence>MTLSDQVPQDRFGLLDDGCLAGEDEYGHRIEDHLDREPWDDDANDTRALVHLIRLDSRINSKRFEDPWSIGCLDNTLGFCVQRGHPADRSSEFISDELRRINHWMFWSTGMKKERFPGGRCGLWVESLHNLGTMNTLTSRERQFQTFNQTGFKMTSFTRILGRHFYIPDVTMTSTKKNLWLYQTTDEHFDGSIGCGLDQADDVRINWEAKKKDPEWVQKGIGHQDPCTTLLHPGCYDDI</sequence>
<reference evidence="2" key="1">
    <citation type="submission" date="2011-07" db="EMBL/GenBank/DDBJ databases">
        <authorList>
            <consortium name="Caenorhabditis brenneri Sequencing and Analysis Consortium"/>
            <person name="Wilson R.K."/>
        </authorList>
    </citation>
    <scope>NUCLEOTIDE SEQUENCE [LARGE SCALE GENOMIC DNA]</scope>
    <source>
        <strain evidence="2">PB2801</strain>
    </source>
</reference>
<organism evidence="2">
    <name type="scientific">Caenorhabditis brenneri</name>
    <name type="common">Nematode worm</name>
    <dbReference type="NCBI Taxonomy" id="135651"/>
    <lineage>
        <taxon>Eukaryota</taxon>
        <taxon>Metazoa</taxon>
        <taxon>Ecdysozoa</taxon>
        <taxon>Nematoda</taxon>
        <taxon>Chromadorea</taxon>
        <taxon>Rhabditida</taxon>
        <taxon>Rhabditina</taxon>
        <taxon>Rhabditomorpha</taxon>
        <taxon>Rhabditoidea</taxon>
        <taxon>Rhabditidae</taxon>
        <taxon>Peloderinae</taxon>
        <taxon>Caenorhabditis</taxon>
    </lineage>
</organism>
<accession>G0PH19</accession>
<dbReference type="HOGENOM" id="CLU_1162030_0_0_1"/>
<dbReference type="AlphaFoldDB" id="G0PH19"/>
<protein>
    <submittedName>
        <fullName evidence="1">Uncharacterized protein</fullName>
    </submittedName>
</protein>
<keyword evidence="2" id="KW-1185">Reference proteome</keyword>
<proteinExistence type="predicted"/>